<feature type="compositionally biased region" description="Low complexity" evidence="1">
    <location>
        <begin position="119"/>
        <end position="128"/>
    </location>
</feature>
<dbReference type="Proteomes" id="UP001362999">
    <property type="component" value="Unassembled WGS sequence"/>
</dbReference>
<protein>
    <submittedName>
        <fullName evidence="2">Uncharacterized protein</fullName>
    </submittedName>
</protein>
<evidence type="ECO:0000256" key="1">
    <source>
        <dbReference type="SAM" id="MobiDB-lite"/>
    </source>
</evidence>
<name>A0AAW0B0K9_9AGAR</name>
<feature type="compositionally biased region" description="Basic and acidic residues" evidence="1">
    <location>
        <begin position="129"/>
        <end position="143"/>
    </location>
</feature>
<evidence type="ECO:0000313" key="2">
    <source>
        <dbReference type="EMBL" id="KAK7019138.1"/>
    </source>
</evidence>
<feature type="compositionally biased region" description="Low complexity" evidence="1">
    <location>
        <begin position="159"/>
        <end position="171"/>
    </location>
</feature>
<reference evidence="2 3" key="1">
    <citation type="journal article" date="2024" name="J Genomics">
        <title>Draft genome sequencing and assembly of Favolaschia claudopus CIRM-BRFM 2984 isolated from oak limbs.</title>
        <authorList>
            <person name="Navarro D."/>
            <person name="Drula E."/>
            <person name="Chaduli D."/>
            <person name="Cazenave R."/>
            <person name="Ahrendt S."/>
            <person name="Wang J."/>
            <person name="Lipzen A."/>
            <person name="Daum C."/>
            <person name="Barry K."/>
            <person name="Grigoriev I.V."/>
            <person name="Favel A."/>
            <person name="Rosso M.N."/>
            <person name="Martin F."/>
        </authorList>
    </citation>
    <scope>NUCLEOTIDE SEQUENCE [LARGE SCALE GENOMIC DNA]</scope>
    <source>
        <strain evidence="2 3">CIRM-BRFM 2984</strain>
    </source>
</reference>
<feature type="compositionally biased region" description="Basic and acidic residues" evidence="1">
    <location>
        <begin position="194"/>
        <end position="213"/>
    </location>
</feature>
<feature type="region of interest" description="Disordered" evidence="1">
    <location>
        <begin position="1"/>
        <end position="213"/>
    </location>
</feature>
<proteinExistence type="predicted"/>
<dbReference type="AlphaFoldDB" id="A0AAW0B0K9"/>
<feature type="compositionally biased region" description="Low complexity" evidence="1">
    <location>
        <begin position="1"/>
        <end position="15"/>
    </location>
</feature>
<sequence length="213" mass="21741">MLAPAPAPEAGLEPPQTQDSAPVAQESAPEPVIVQVPDASHNEPQEIPSPTSDEETGGAGERERGPVVSPSSSTAPQAETHPITSMLEREEALGTPGTPPPAVDEEGKKGEAEVEEPVAEVAESVEQVGGKEGEGEGEKKEEEVQAQDISEGTKGVTDSEPSAAAEETSAPAPAPVLAPEPAAVAATEELDVTETQKDAAEPAKPEAEPDKAE</sequence>
<organism evidence="2 3">
    <name type="scientific">Favolaschia claudopus</name>
    <dbReference type="NCBI Taxonomy" id="2862362"/>
    <lineage>
        <taxon>Eukaryota</taxon>
        <taxon>Fungi</taxon>
        <taxon>Dikarya</taxon>
        <taxon>Basidiomycota</taxon>
        <taxon>Agaricomycotina</taxon>
        <taxon>Agaricomycetes</taxon>
        <taxon>Agaricomycetidae</taxon>
        <taxon>Agaricales</taxon>
        <taxon>Marasmiineae</taxon>
        <taxon>Mycenaceae</taxon>
        <taxon>Favolaschia</taxon>
    </lineage>
</organism>
<evidence type="ECO:0000313" key="3">
    <source>
        <dbReference type="Proteomes" id="UP001362999"/>
    </source>
</evidence>
<accession>A0AAW0B0K9</accession>
<keyword evidence="3" id="KW-1185">Reference proteome</keyword>
<dbReference type="EMBL" id="JAWWNJ010000045">
    <property type="protein sequence ID" value="KAK7019138.1"/>
    <property type="molecule type" value="Genomic_DNA"/>
</dbReference>
<gene>
    <name evidence="2" type="ORF">R3P38DRAFT_2981251</name>
</gene>
<comment type="caution">
    <text evidence="2">The sequence shown here is derived from an EMBL/GenBank/DDBJ whole genome shotgun (WGS) entry which is preliminary data.</text>
</comment>